<organism evidence="1 2">
    <name type="scientific">Alteromonas confluentis</name>
    <dbReference type="NCBI Taxonomy" id="1656094"/>
    <lineage>
        <taxon>Bacteria</taxon>
        <taxon>Pseudomonadati</taxon>
        <taxon>Pseudomonadota</taxon>
        <taxon>Gammaproteobacteria</taxon>
        <taxon>Alteromonadales</taxon>
        <taxon>Alteromonadaceae</taxon>
        <taxon>Alteromonas/Salinimonas group</taxon>
        <taxon>Alteromonas</taxon>
    </lineage>
</organism>
<protein>
    <submittedName>
        <fullName evidence="1">Uncharacterized protein</fullName>
    </submittedName>
</protein>
<name>A0A1E7Z5S1_9ALTE</name>
<gene>
    <name evidence="1" type="ORF">BFC18_00875</name>
</gene>
<evidence type="ECO:0000313" key="2">
    <source>
        <dbReference type="Proteomes" id="UP000175691"/>
    </source>
</evidence>
<dbReference type="EMBL" id="MDHN01000043">
    <property type="protein sequence ID" value="OFC68827.1"/>
    <property type="molecule type" value="Genomic_DNA"/>
</dbReference>
<proteinExistence type="predicted"/>
<dbReference type="Proteomes" id="UP000175691">
    <property type="component" value="Unassembled WGS sequence"/>
</dbReference>
<reference evidence="1 2" key="1">
    <citation type="submission" date="2016-08" db="EMBL/GenBank/DDBJ databases">
        <authorList>
            <person name="Seilhamer J.J."/>
        </authorList>
    </citation>
    <scope>NUCLEOTIDE SEQUENCE [LARGE SCALE GENOMIC DNA]</scope>
    <source>
        <strain evidence="1 2">KCTC 42603</strain>
    </source>
</reference>
<keyword evidence="2" id="KW-1185">Reference proteome</keyword>
<dbReference type="AlphaFoldDB" id="A0A1E7Z5S1"/>
<evidence type="ECO:0000313" key="1">
    <source>
        <dbReference type="EMBL" id="OFC68827.1"/>
    </source>
</evidence>
<comment type="caution">
    <text evidence="1">The sequence shown here is derived from an EMBL/GenBank/DDBJ whole genome shotgun (WGS) entry which is preliminary data.</text>
</comment>
<accession>A0A1E7Z5S1</accession>
<sequence>MNTKSLVTNYQTVGLVSFDVPEGLEYFAPKLKQFYKPRIETELEKAGFKTVDASSFYTRLKELKKETPDLYNSNTGQLNEALYDQLYNQALKETKEKLNVDIFLFAGIDITQAHFSNNFLLGYTADWYGQSEDFLEDGVDAGDVLGSFFVEKTGHLPGAYIYLSFKDTEYKDLSFVGGGIELLARFDDDGNAKMKTAEYLFDDEAQLANALDLAFTHLANIKQRKK</sequence>